<keyword evidence="3" id="KW-1185">Reference proteome</keyword>
<dbReference type="AlphaFoldDB" id="A0A830HEI3"/>
<reference evidence="2" key="1">
    <citation type="submission" date="2020-10" db="EMBL/GenBank/DDBJ databases">
        <title>Unveiling of a novel bifunctional photoreceptor, Dualchrome1, isolated from a cosmopolitan green alga.</title>
        <authorList>
            <person name="Suzuki S."/>
            <person name="Kawachi M."/>
        </authorList>
    </citation>
    <scope>NUCLEOTIDE SEQUENCE</scope>
    <source>
        <strain evidence="2">NIES 2893</strain>
    </source>
</reference>
<evidence type="ECO:0000313" key="3">
    <source>
        <dbReference type="Proteomes" id="UP000660262"/>
    </source>
</evidence>
<evidence type="ECO:0000256" key="1">
    <source>
        <dbReference type="SAM" id="MobiDB-lite"/>
    </source>
</evidence>
<sequence length="398" mass="40020">MASSLSLSSSLVPTAISARNDALLAAASLEELAEAAEAEPAKAMHAIVDGISLNRLVDIAKDEQGEISVRVRALTCMARAMNAATKAVPAQNPEIAASVATAMGAINDAVASSGAFADAPQLLAEAGADAAEALFATPQARGAVPSPADATPPTDESTPSPLWRALAAGYAPLLAQVATKALQGHERRATDDRVAAANATATMIYASAFVHPLAVALTDEGTSVANALNAVRIEDGTETPPGVAASMHGIAHRALRVSHAPMLVAAMRFAAALAECAASPLAKDQAPLDLLAETAESPSIWDLLLDPPTRDAFTSMHASQRLADVGGDAANAAAGVLLSWRHTTVVAGARGMEAAAAAPGASETVAKCASALAATAAKGPWGDAVRSDVATSEKTKGL</sequence>
<proteinExistence type="predicted"/>
<evidence type="ECO:0000313" key="2">
    <source>
        <dbReference type="EMBL" id="GHP04001.1"/>
    </source>
</evidence>
<gene>
    <name evidence="2" type="ORF">PPROV_000275500</name>
</gene>
<name>A0A830HEI3_9CHLO</name>
<protein>
    <submittedName>
        <fullName evidence="2">Uncharacterized protein</fullName>
    </submittedName>
</protein>
<feature type="region of interest" description="Disordered" evidence="1">
    <location>
        <begin position="141"/>
        <end position="160"/>
    </location>
</feature>
<accession>A0A830HEI3</accession>
<organism evidence="2 3">
    <name type="scientific">Pycnococcus provasolii</name>
    <dbReference type="NCBI Taxonomy" id="41880"/>
    <lineage>
        <taxon>Eukaryota</taxon>
        <taxon>Viridiplantae</taxon>
        <taxon>Chlorophyta</taxon>
        <taxon>Pseudoscourfieldiophyceae</taxon>
        <taxon>Pseudoscourfieldiales</taxon>
        <taxon>Pycnococcaceae</taxon>
        <taxon>Pycnococcus</taxon>
    </lineage>
</organism>
<dbReference type="EMBL" id="BNJQ01000006">
    <property type="protein sequence ID" value="GHP04001.1"/>
    <property type="molecule type" value="Genomic_DNA"/>
</dbReference>
<dbReference type="Proteomes" id="UP000660262">
    <property type="component" value="Unassembled WGS sequence"/>
</dbReference>
<comment type="caution">
    <text evidence="2">The sequence shown here is derived from an EMBL/GenBank/DDBJ whole genome shotgun (WGS) entry which is preliminary data.</text>
</comment>